<evidence type="ECO:0000313" key="4">
    <source>
        <dbReference type="EMBL" id="MBV3392883.1"/>
    </source>
</evidence>
<accession>A0AAW4MRL3</accession>
<dbReference type="RefSeq" id="WP_217747684.1">
    <property type="nucleotide sequence ID" value="NZ_JAHOEB010000032.1"/>
</dbReference>
<comment type="catalytic activity">
    <reaction evidence="1">
        <text>adenylyl-molybdopterin + molybdate = Mo-molybdopterin + AMP + H(+)</text>
        <dbReference type="Rhea" id="RHEA:35047"/>
        <dbReference type="ChEBI" id="CHEBI:15378"/>
        <dbReference type="ChEBI" id="CHEBI:36264"/>
        <dbReference type="ChEBI" id="CHEBI:62727"/>
        <dbReference type="ChEBI" id="CHEBI:71302"/>
        <dbReference type="ChEBI" id="CHEBI:456215"/>
    </reaction>
</comment>
<dbReference type="EMBL" id="JAHOEF010000034">
    <property type="protein sequence ID" value="MBV3382863.1"/>
    <property type="molecule type" value="Genomic_DNA"/>
</dbReference>
<reference evidence="3 6" key="1">
    <citation type="submission" date="2021-06" db="EMBL/GenBank/DDBJ databases">
        <title>Collection of gut derived symbiotic bacterial strains cultured from healthy donors.</title>
        <authorList>
            <person name="Lin H."/>
            <person name="Littmann E."/>
            <person name="Pamer E.G."/>
        </authorList>
    </citation>
    <scope>NUCLEOTIDE SEQUENCE</scope>
    <source>
        <strain evidence="4 6">MSK.21.70</strain>
        <strain evidence="3">MSK.21.82</strain>
    </source>
</reference>
<dbReference type="Pfam" id="PF00994">
    <property type="entry name" value="MoCF_biosynth"/>
    <property type="match status" value="1"/>
</dbReference>
<dbReference type="GO" id="GO:0006777">
    <property type="term" value="P:Mo-molybdopterin cofactor biosynthetic process"/>
    <property type="evidence" value="ECO:0007669"/>
    <property type="project" value="UniProtKB-UniRule"/>
</dbReference>
<dbReference type="CDD" id="cd03522">
    <property type="entry name" value="MoeA_like"/>
    <property type="match status" value="1"/>
</dbReference>
<dbReference type="Proteomes" id="UP001196408">
    <property type="component" value="Unassembled WGS sequence"/>
</dbReference>
<keyword evidence="1" id="KW-0460">Magnesium</keyword>
<gene>
    <name evidence="3" type="ORF">KSV97_06445</name>
    <name evidence="4" type="ORF">KSW06_06395</name>
</gene>
<dbReference type="PANTHER" id="PTHR10192">
    <property type="entry name" value="MOLYBDOPTERIN BIOSYNTHESIS PROTEIN"/>
    <property type="match status" value="1"/>
</dbReference>
<dbReference type="SMART" id="SM00852">
    <property type="entry name" value="MoCF_biosynth"/>
    <property type="match status" value="1"/>
</dbReference>
<name>A0AAW4MRL3_9FIRM</name>
<evidence type="ECO:0000313" key="6">
    <source>
        <dbReference type="Proteomes" id="UP001197492"/>
    </source>
</evidence>
<dbReference type="InterPro" id="IPR001453">
    <property type="entry name" value="MoaB/Mog_dom"/>
</dbReference>
<keyword evidence="1" id="KW-0501">Molybdenum cofactor biosynthesis</keyword>
<comment type="pathway">
    <text evidence="1">Cofactor biosynthesis; molybdopterin biosynthesis.</text>
</comment>
<dbReference type="GeneID" id="301324176"/>
<evidence type="ECO:0000259" key="2">
    <source>
        <dbReference type="SMART" id="SM00852"/>
    </source>
</evidence>
<evidence type="ECO:0000313" key="3">
    <source>
        <dbReference type="EMBL" id="MBV3382863.1"/>
    </source>
</evidence>
<protein>
    <recommendedName>
        <fullName evidence="1">Molybdopterin molybdenumtransferase</fullName>
        <ecNumber evidence="1">2.10.1.1</ecNumber>
    </recommendedName>
</protein>
<dbReference type="InterPro" id="IPR038987">
    <property type="entry name" value="MoeA-like"/>
</dbReference>
<evidence type="ECO:0000256" key="1">
    <source>
        <dbReference type="RuleBase" id="RU365090"/>
    </source>
</evidence>
<proteinExistence type="inferred from homology"/>
<dbReference type="PANTHER" id="PTHR10192:SF28">
    <property type="entry name" value="MOLYBDOPTERIN MOLYBDENUMTRANSFERASE"/>
    <property type="match status" value="1"/>
</dbReference>
<dbReference type="GO" id="GO:0061599">
    <property type="term" value="F:molybdopterin molybdotransferase activity"/>
    <property type="evidence" value="ECO:0007669"/>
    <property type="project" value="UniProtKB-UniRule"/>
</dbReference>
<dbReference type="AlphaFoldDB" id="A0AAW4MRL3"/>
<dbReference type="Proteomes" id="UP001197492">
    <property type="component" value="Unassembled WGS sequence"/>
</dbReference>
<dbReference type="GO" id="GO:0046872">
    <property type="term" value="F:metal ion binding"/>
    <property type="evidence" value="ECO:0007669"/>
    <property type="project" value="UniProtKB-UniRule"/>
</dbReference>
<dbReference type="GO" id="GO:0005829">
    <property type="term" value="C:cytosol"/>
    <property type="evidence" value="ECO:0007669"/>
    <property type="project" value="TreeGrafter"/>
</dbReference>
<feature type="domain" description="MoaB/Mog" evidence="2">
    <location>
        <begin position="172"/>
        <end position="304"/>
    </location>
</feature>
<comment type="function">
    <text evidence="1">Catalyzes the insertion of molybdate into adenylated molybdopterin with the concomitant release of AMP.</text>
</comment>
<keyword evidence="1" id="KW-0500">Molybdenum</keyword>
<keyword evidence="6" id="KW-1185">Reference proteome</keyword>
<organism evidence="3 5">
    <name type="scientific">Catenibacterium mitsuokai</name>
    <dbReference type="NCBI Taxonomy" id="100886"/>
    <lineage>
        <taxon>Bacteria</taxon>
        <taxon>Bacillati</taxon>
        <taxon>Bacillota</taxon>
        <taxon>Erysipelotrichia</taxon>
        <taxon>Erysipelotrichales</taxon>
        <taxon>Coprobacillaceae</taxon>
        <taxon>Catenibacterium</taxon>
    </lineage>
</organism>
<keyword evidence="1" id="KW-0808">Transferase</keyword>
<sequence>MKQIKTEDAVGAVLCHDITEIVRGVRKGARFRKGHIVREEDIPVLLSLGKENLYVWENDETMMHENEAAEVLCKLCQNEHMSTTEIKEGKIELISTIDGLFKVNREKLFEVNRMGEMMIATRNGNTVVHSGDHLAGMRIIPLVIKKEKMEEASKITETPILEVKPFVFKKAAIITTGSEVYKGRIKDTFTPVIIDKLKEYNVEVVFHKLCPDDPDMVTSAIKEALDMHVDMVICTGGMSVDPDDKTPLAIKNTGANIISYGSPVLPGAMFLLSYKGDTPIVGLPGCVMYAKRTVFDLVLPRLVANDPITADELAMLGEGGLCLNCPQCTFPNCGFGKGW</sequence>
<comment type="caution">
    <text evidence="3">The sequence shown here is derived from an EMBL/GenBank/DDBJ whole genome shotgun (WGS) entry which is preliminary data.</text>
</comment>
<evidence type="ECO:0000313" key="5">
    <source>
        <dbReference type="Proteomes" id="UP001196408"/>
    </source>
</evidence>
<dbReference type="EMBL" id="JAHOEL010000033">
    <property type="protein sequence ID" value="MBV3392883.1"/>
    <property type="molecule type" value="Genomic_DNA"/>
</dbReference>
<dbReference type="EC" id="2.10.1.1" evidence="1"/>
<keyword evidence="1" id="KW-0479">Metal-binding</keyword>
<comment type="similarity">
    <text evidence="1">Belongs to the MoeA family.</text>
</comment>
<comment type="cofactor">
    <cofactor evidence="1">
        <name>Mg(2+)</name>
        <dbReference type="ChEBI" id="CHEBI:18420"/>
    </cofactor>
</comment>